<evidence type="ECO:0000313" key="3">
    <source>
        <dbReference type="Proteomes" id="UP000193355"/>
    </source>
</evidence>
<keyword evidence="3" id="KW-1185">Reference proteome</keyword>
<dbReference type="Proteomes" id="UP000193355">
    <property type="component" value="Unassembled WGS sequence"/>
</dbReference>
<dbReference type="Pfam" id="PF04266">
    <property type="entry name" value="ASCH"/>
    <property type="match status" value="1"/>
</dbReference>
<accession>A0A1X7KA49</accession>
<organism evidence="2 3">
    <name type="scientific">Dethiosulfovibrio salsuginis</name>
    <dbReference type="NCBI Taxonomy" id="561720"/>
    <lineage>
        <taxon>Bacteria</taxon>
        <taxon>Thermotogati</taxon>
        <taxon>Synergistota</taxon>
        <taxon>Synergistia</taxon>
        <taxon>Synergistales</taxon>
        <taxon>Dethiosulfovibrionaceae</taxon>
        <taxon>Dethiosulfovibrio</taxon>
    </lineage>
</organism>
<feature type="domain" description="ASCH" evidence="1">
    <location>
        <begin position="32"/>
        <end position="155"/>
    </location>
</feature>
<dbReference type="PIRSF" id="PIRSF021320">
    <property type="entry name" value="DUF984"/>
    <property type="match status" value="1"/>
</dbReference>
<dbReference type="CDD" id="cd06553">
    <property type="entry name" value="ASCH_Ef3133_like"/>
    <property type="match status" value="1"/>
</dbReference>
<dbReference type="STRING" id="561720.SAMN06275492_1238"/>
<proteinExistence type="predicted"/>
<name>A0A1X7KA49_9BACT</name>
<sequence length="158" mass="17985">MTQTHPSVREIWLNYMNQEGISETEAPAYESWYFCDNEADADELAQLVLDGVKRATASSLEAMEEGGEEIPKVGGFSVITDWEGVAKCIIRTEAIEIVPFREVTAQFAATEGEGDRSLEFWREVHRRFFTRELESVGLKFHEETPVICETFSVVYPPR</sequence>
<gene>
    <name evidence="2" type="ORF">SAMN06275492_1238</name>
</gene>
<dbReference type="PANTHER" id="PTHR39203">
    <property type="entry name" value="CYTOPLASMIC PROTEIN-RELATED"/>
    <property type="match status" value="1"/>
</dbReference>
<dbReference type="Gene3D" id="3.10.400.10">
    <property type="entry name" value="Sulfate adenylyltransferase"/>
    <property type="match status" value="1"/>
</dbReference>
<reference evidence="3" key="1">
    <citation type="submission" date="2017-04" db="EMBL/GenBank/DDBJ databases">
        <authorList>
            <person name="Varghese N."/>
            <person name="Submissions S."/>
        </authorList>
    </citation>
    <scope>NUCLEOTIDE SEQUENCE [LARGE SCALE GENOMIC DNA]</scope>
    <source>
        <strain evidence="3">USBA 82</strain>
    </source>
</reference>
<dbReference type="SUPFAM" id="SSF88697">
    <property type="entry name" value="PUA domain-like"/>
    <property type="match status" value="1"/>
</dbReference>
<dbReference type="InterPro" id="IPR007374">
    <property type="entry name" value="ASCH_domain"/>
</dbReference>
<evidence type="ECO:0000313" key="2">
    <source>
        <dbReference type="EMBL" id="SMG37230.1"/>
    </source>
</evidence>
<evidence type="ECO:0000259" key="1">
    <source>
        <dbReference type="SMART" id="SM01022"/>
    </source>
</evidence>
<dbReference type="OrthoDB" id="9807542at2"/>
<protein>
    <submittedName>
        <fullName evidence="2">Uncharacterized protein YhfF</fullName>
    </submittedName>
</protein>
<dbReference type="RefSeq" id="WP_085545000.1">
    <property type="nucleotide sequence ID" value="NZ_FXBB01000023.1"/>
</dbReference>
<dbReference type="EMBL" id="FXBB01000023">
    <property type="protein sequence ID" value="SMG37230.1"/>
    <property type="molecule type" value="Genomic_DNA"/>
</dbReference>
<dbReference type="AlphaFoldDB" id="A0A1X7KA49"/>
<dbReference type="SMART" id="SM01022">
    <property type="entry name" value="ASCH"/>
    <property type="match status" value="1"/>
</dbReference>
<dbReference type="InterPro" id="IPR009326">
    <property type="entry name" value="DUF984"/>
</dbReference>
<dbReference type="PANTHER" id="PTHR39203:SF1">
    <property type="entry name" value="CYTOPLASMIC PROTEIN"/>
    <property type="match status" value="1"/>
</dbReference>
<dbReference type="InterPro" id="IPR015947">
    <property type="entry name" value="PUA-like_sf"/>
</dbReference>